<dbReference type="RefSeq" id="WP_171597521.1">
    <property type="nucleotide sequence ID" value="NZ_RZNH01000061.1"/>
</dbReference>
<dbReference type="Proteomes" id="UP000732105">
    <property type="component" value="Unassembled WGS sequence"/>
</dbReference>
<evidence type="ECO:0000313" key="1">
    <source>
        <dbReference type="EMBL" id="NOU62262.1"/>
    </source>
</evidence>
<reference evidence="1 2" key="1">
    <citation type="submission" date="2018-12" db="EMBL/GenBank/DDBJ databases">
        <title>Marinifilum JC070 sp. nov., a marine bacterium isolated from Yongle Blue Hole in the South China Sea.</title>
        <authorList>
            <person name="Fu T."/>
        </authorList>
    </citation>
    <scope>NUCLEOTIDE SEQUENCE [LARGE SCALE GENOMIC DNA]</scope>
    <source>
        <strain evidence="1 2">JC070</strain>
    </source>
</reference>
<evidence type="ECO:0000313" key="2">
    <source>
        <dbReference type="Proteomes" id="UP000732105"/>
    </source>
</evidence>
<keyword evidence="2" id="KW-1185">Reference proteome</keyword>
<protein>
    <recommendedName>
        <fullName evidence="3">Lipocalin-like domain-containing protein</fullName>
    </recommendedName>
</protein>
<name>A0ABX1X1H2_9BACT</name>
<organism evidence="1 2">
    <name type="scientific">Marinifilum caeruleilacunae</name>
    <dbReference type="NCBI Taxonomy" id="2499076"/>
    <lineage>
        <taxon>Bacteria</taxon>
        <taxon>Pseudomonadati</taxon>
        <taxon>Bacteroidota</taxon>
        <taxon>Bacteroidia</taxon>
        <taxon>Marinilabiliales</taxon>
        <taxon>Marinifilaceae</taxon>
    </lineage>
</organism>
<accession>A0ABX1X1H2</accession>
<evidence type="ECO:0008006" key="3">
    <source>
        <dbReference type="Google" id="ProtNLM"/>
    </source>
</evidence>
<comment type="caution">
    <text evidence="1">The sequence shown here is derived from an EMBL/GenBank/DDBJ whole genome shotgun (WGS) entry which is preliminary data.</text>
</comment>
<sequence>MIKNITGRWSFNEDFGFGKDEGFAEFTQEGEKISGVVVYTERIEGETPFRVQQDVEGTFDGEKFSVTGTKVELLDCEKEFEYHLDTWEGVLNSQNQIVGHSYDHHECFGVFVMKVIELQ</sequence>
<proteinExistence type="predicted"/>
<dbReference type="EMBL" id="RZNH01000061">
    <property type="protein sequence ID" value="NOU62262.1"/>
    <property type="molecule type" value="Genomic_DNA"/>
</dbReference>
<gene>
    <name evidence="1" type="ORF">ELS83_20910</name>
</gene>